<dbReference type="NCBIfam" id="NF000932">
    <property type="entry name" value="PRK00092.2-5"/>
    <property type="match status" value="1"/>
</dbReference>
<reference evidence="6" key="1">
    <citation type="submission" date="2022-06" db="EMBL/GenBank/DDBJ databases">
        <title>Physiological and biochemical characterization and genomic elucidation of a strain of the genus Ensifer adhaerens M8 that combines arsenic oxidation and chromium reduction.</title>
        <authorList>
            <person name="Li X."/>
            <person name="Yu c."/>
        </authorList>
    </citation>
    <scope>NUCLEOTIDE SEQUENCE</scope>
    <source>
        <strain evidence="6">M8</strain>
    </source>
</reference>
<dbReference type="EMBL" id="CP098807">
    <property type="protein sequence ID" value="USJ23233.1"/>
    <property type="molecule type" value="Genomic_DNA"/>
</dbReference>
<dbReference type="Gene3D" id="2.30.30.180">
    <property type="entry name" value="Ribosome maturation factor RimP, C-terminal domain"/>
    <property type="match status" value="1"/>
</dbReference>
<dbReference type="Pfam" id="PF02576">
    <property type="entry name" value="RimP_N"/>
    <property type="match status" value="1"/>
</dbReference>
<dbReference type="PANTHER" id="PTHR33867">
    <property type="entry name" value="RIBOSOME MATURATION FACTOR RIMP"/>
    <property type="match status" value="1"/>
</dbReference>
<dbReference type="Proteomes" id="UP001055460">
    <property type="component" value="Chromosome"/>
</dbReference>
<comment type="function">
    <text evidence="3">Required for maturation of 30S ribosomal subunits.</text>
</comment>
<dbReference type="GO" id="GO:0005829">
    <property type="term" value="C:cytosol"/>
    <property type="evidence" value="ECO:0007669"/>
    <property type="project" value="TreeGrafter"/>
</dbReference>
<dbReference type="GeneID" id="29517454"/>
<dbReference type="CDD" id="cd01734">
    <property type="entry name" value="YlxS_C"/>
    <property type="match status" value="1"/>
</dbReference>
<evidence type="ECO:0000313" key="8">
    <source>
        <dbReference type="Proteomes" id="UP001055460"/>
    </source>
</evidence>
<accession>A0A9Q8Y695</accession>
<evidence type="ECO:0000256" key="3">
    <source>
        <dbReference type="HAMAP-Rule" id="MF_01077"/>
    </source>
</evidence>
<reference evidence="7 9" key="2">
    <citation type="submission" date="2023-03" db="EMBL/GenBank/DDBJ databases">
        <title>Comparative genome and transcriptome analysis combination mining strategies for increasing vitamin B12 production of Ensifer adhaerens strain.</title>
        <authorList>
            <person name="Yongheng L."/>
        </authorList>
    </citation>
    <scope>NUCLEOTIDE SEQUENCE [LARGE SCALE GENOMIC DNA]</scope>
    <source>
        <strain evidence="7 9">Casida A-T305</strain>
    </source>
</reference>
<evidence type="ECO:0000313" key="7">
    <source>
        <dbReference type="EMBL" id="WFP90603.1"/>
    </source>
</evidence>
<dbReference type="InterPro" id="IPR003728">
    <property type="entry name" value="Ribosome_maturation_RimP"/>
</dbReference>
<feature type="domain" description="Ribosome maturation factor RimP C-terminal" evidence="5">
    <location>
        <begin position="103"/>
        <end position="173"/>
    </location>
</feature>
<feature type="domain" description="Ribosome maturation factor RimP N-terminal" evidence="4">
    <location>
        <begin position="28"/>
        <end position="100"/>
    </location>
</feature>
<dbReference type="SUPFAM" id="SSF74942">
    <property type="entry name" value="YhbC-like, C-terminal domain"/>
    <property type="match status" value="1"/>
</dbReference>
<gene>
    <name evidence="3 6" type="primary">rimP</name>
    <name evidence="6" type="ORF">NE863_18455</name>
    <name evidence="7" type="ORF">P4B07_18965</name>
</gene>
<evidence type="ECO:0000313" key="9">
    <source>
        <dbReference type="Proteomes" id="UP001214094"/>
    </source>
</evidence>
<proteinExistence type="inferred from homology"/>
<dbReference type="SUPFAM" id="SSF75420">
    <property type="entry name" value="YhbC-like, N-terminal domain"/>
    <property type="match status" value="1"/>
</dbReference>
<dbReference type="HAMAP" id="MF_01077">
    <property type="entry name" value="RimP"/>
    <property type="match status" value="1"/>
</dbReference>
<dbReference type="InterPro" id="IPR035956">
    <property type="entry name" value="RimP_N_sf"/>
</dbReference>
<evidence type="ECO:0000259" key="5">
    <source>
        <dbReference type="Pfam" id="PF17384"/>
    </source>
</evidence>
<evidence type="ECO:0000313" key="6">
    <source>
        <dbReference type="EMBL" id="USJ23233.1"/>
    </source>
</evidence>
<dbReference type="EMBL" id="CP121308">
    <property type="protein sequence ID" value="WFP90603.1"/>
    <property type="molecule type" value="Genomic_DNA"/>
</dbReference>
<dbReference type="AlphaFoldDB" id="A0A9Q8Y695"/>
<keyword evidence="2 3" id="KW-0690">Ribosome biogenesis</keyword>
<keyword evidence="1 3" id="KW-0963">Cytoplasm</keyword>
<dbReference type="Gene3D" id="3.30.300.70">
    <property type="entry name" value="RimP-like superfamily, N-terminal"/>
    <property type="match status" value="1"/>
</dbReference>
<comment type="similarity">
    <text evidence="3">Belongs to the RimP family.</text>
</comment>
<sequence>MSDTTTAENANEPRLITETGLDQRVADIIEPVIVPMGYQLVRVRMSGQNGMTLQIMAERTDGTMTVEDCEEISKAISPVLDVEDPIDKAYHLEVSSPGIDRPMVRKSDFFRWQGHLLKCETSVLVDGRKRFRGKIVSVDDDGFRLERDQVAYGEEPVVVIPFTTLSEARLILTDDLIRDALTADKKAKAARAANENFEDEDSPIEE</sequence>
<dbReference type="InterPro" id="IPR036847">
    <property type="entry name" value="RimP_C_sf"/>
</dbReference>
<dbReference type="RefSeq" id="WP_029742361.1">
    <property type="nucleotide sequence ID" value="NZ_CAXURO020000001.1"/>
</dbReference>
<protein>
    <recommendedName>
        <fullName evidence="3">Ribosome maturation factor RimP</fullName>
    </recommendedName>
</protein>
<dbReference type="InterPro" id="IPR028989">
    <property type="entry name" value="RimP_N"/>
</dbReference>
<dbReference type="Pfam" id="PF17384">
    <property type="entry name" value="DUF150_C"/>
    <property type="match status" value="1"/>
</dbReference>
<keyword evidence="9" id="KW-1185">Reference proteome</keyword>
<dbReference type="KEGG" id="eah:FA04_18715"/>
<name>A0A9Q8Y695_ENSAD</name>
<dbReference type="GO" id="GO:0006412">
    <property type="term" value="P:translation"/>
    <property type="evidence" value="ECO:0007669"/>
    <property type="project" value="TreeGrafter"/>
</dbReference>
<dbReference type="Proteomes" id="UP001214094">
    <property type="component" value="Chromosome"/>
</dbReference>
<dbReference type="GO" id="GO:0000028">
    <property type="term" value="P:ribosomal small subunit assembly"/>
    <property type="evidence" value="ECO:0007669"/>
    <property type="project" value="TreeGrafter"/>
</dbReference>
<dbReference type="FunFam" id="3.30.300.70:FF:000001">
    <property type="entry name" value="Ribosome maturation factor RimP"/>
    <property type="match status" value="1"/>
</dbReference>
<evidence type="ECO:0000259" key="4">
    <source>
        <dbReference type="Pfam" id="PF02576"/>
    </source>
</evidence>
<dbReference type="PANTHER" id="PTHR33867:SF1">
    <property type="entry name" value="RIBOSOME MATURATION FACTOR RIMP"/>
    <property type="match status" value="1"/>
</dbReference>
<evidence type="ECO:0000256" key="1">
    <source>
        <dbReference type="ARBA" id="ARBA00022490"/>
    </source>
</evidence>
<organism evidence="6 8">
    <name type="scientific">Ensifer adhaerens</name>
    <name type="common">Sinorhizobium morelense</name>
    <dbReference type="NCBI Taxonomy" id="106592"/>
    <lineage>
        <taxon>Bacteria</taxon>
        <taxon>Pseudomonadati</taxon>
        <taxon>Pseudomonadota</taxon>
        <taxon>Alphaproteobacteria</taxon>
        <taxon>Hyphomicrobiales</taxon>
        <taxon>Rhizobiaceae</taxon>
        <taxon>Sinorhizobium/Ensifer group</taxon>
        <taxon>Ensifer</taxon>
    </lineage>
</organism>
<comment type="subcellular location">
    <subcellularLocation>
        <location evidence="3">Cytoplasm</location>
    </subcellularLocation>
</comment>
<dbReference type="OrthoDB" id="9805006at2"/>
<dbReference type="InterPro" id="IPR028998">
    <property type="entry name" value="RimP_C"/>
</dbReference>
<evidence type="ECO:0000256" key="2">
    <source>
        <dbReference type="ARBA" id="ARBA00022517"/>
    </source>
</evidence>